<keyword evidence="3" id="KW-1185">Reference proteome</keyword>
<feature type="transmembrane region" description="Helical" evidence="1">
    <location>
        <begin position="21"/>
        <end position="43"/>
    </location>
</feature>
<evidence type="ECO:0000313" key="3">
    <source>
        <dbReference type="Proteomes" id="UP000268093"/>
    </source>
</evidence>
<organism evidence="2 3">
    <name type="scientific">Jimgerdemannia flammicorona</name>
    <dbReference type="NCBI Taxonomy" id="994334"/>
    <lineage>
        <taxon>Eukaryota</taxon>
        <taxon>Fungi</taxon>
        <taxon>Fungi incertae sedis</taxon>
        <taxon>Mucoromycota</taxon>
        <taxon>Mucoromycotina</taxon>
        <taxon>Endogonomycetes</taxon>
        <taxon>Endogonales</taxon>
        <taxon>Endogonaceae</taxon>
        <taxon>Jimgerdemannia</taxon>
    </lineage>
</organism>
<dbReference type="GO" id="GO:0005525">
    <property type="term" value="F:GTP binding"/>
    <property type="evidence" value="ECO:0007669"/>
    <property type="project" value="InterPro"/>
</dbReference>
<evidence type="ECO:0000256" key="1">
    <source>
        <dbReference type="SAM" id="Phobius"/>
    </source>
</evidence>
<dbReference type="Gene3D" id="3.40.50.300">
    <property type="entry name" value="P-loop containing nucleotide triphosphate hydrolases"/>
    <property type="match status" value="1"/>
</dbReference>
<comment type="caution">
    <text evidence="2">The sequence shown here is derived from an EMBL/GenBank/DDBJ whole genome shotgun (WGS) entry which is preliminary data.</text>
</comment>
<accession>A0A433BHT6</accession>
<protein>
    <submittedName>
        <fullName evidence="2">Interferon-inducible GTPase-domain-containing protein</fullName>
    </submittedName>
</protein>
<keyword evidence="1" id="KW-1133">Transmembrane helix</keyword>
<dbReference type="PANTHER" id="PTHR32341:SF10">
    <property type="entry name" value="INTERFERON-INDUCIBLE GTPASE 5"/>
    <property type="match status" value="1"/>
</dbReference>
<gene>
    <name evidence="2" type="ORF">BC936DRAFT_138805</name>
</gene>
<dbReference type="InterPro" id="IPR007743">
    <property type="entry name" value="Immunity-related_GTPase-like"/>
</dbReference>
<dbReference type="OrthoDB" id="422720at2759"/>
<dbReference type="AlphaFoldDB" id="A0A433BHT6"/>
<reference evidence="2 3" key="1">
    <citation type="journal article" date="2018" name="New Phytol.">
        <title>Phylogenomics of Endogonaceae and evolution of mycorrhizas within Mucoromycota.</title>
        <authorList>
            <person name="Chang Y."/>
            <person name="Desiro A."/>
            <person name="Na H."/>
            <person name="Sandor L."/>
            <person name="Lipzen A."/>
            <person name="Clum A."/>
            <person name="Barry K."/>
            <person name="Grigoriev I.V."/>
            <person name="Martin F.M."/>
            <person name="Stajich J.E."/>
            <person name="Smith M.E."/>
            <person name="Bonito G."/>
            <person name="Spatafora J.W."/>
        </authorList>
    </citation>
    <scope>NUCLEOTIDE SEQUENCE [LARGE SCALE GENOMIC DNA]</scope>
    <source>
        <strain evidence="2 3">GMNB39</strain>
    </source>
</reference>
<dbReference type="PANTHER" id="PTHR32341">
    <property type="entry name" value="INTERFERON-INDUCIBLE GTPASE"/>
    <property type="match status" value="1"/>
</dbReference>
<dbReference type="Proteomes" id="UP000268093">
    <property type="component" value="Unassembled WGS sequence"/>
</dbReference>
<dbReference type="GO" id="GO:0016020">
    <property type="term" value="C:membrane"/>
    <property type="evidence" value="ECO:0007669"/>
    <property type="project" value="InterPro"/>
</dbReference>
<dbReference type="InterPro" id="IPR051515">
    <property type="entry name" value="IRG"/>
</dbReference>
<keyword evidence="1" id="KW-0812">Transmembrane</keyword>
<name>A0A433BHT6_9FUNG</name>
<evidence type="ECO:0000313" key="2">
    <source>
        <dbReference type="EMBL" id="RUP25904.1"/>
    </source>
</evidence>
<dbReference type="InterPro" id="IPR027417">
    <property type="entry name" value="P-loop_NTPase"/>
</dbReference>
<feature type="transmembrane region" description="Helical" evidence="1">
    <location>
        <begin position="63"/>
        <end position="85"/>
    </location>
</feature>
<dbReference type="SUPFAM" id="SSF52540">
    <property type="entry name" value="P-loop containing nucleoside triphosphate hydrolases"/>
    <property type="match status" value="1"/>
</dbReference>
<keyword evidence="1" id="KW-0472">Membrane</keyword>
<sequence length="353" mass="37936">MGNEPSKQKTLNEKASRVAKGAGAAGGALVASPLVIIASPLYLGPQHFIEQNTTGLGIVPNAVAGLVAGALAAPFLPLVLPFMAAKQALNGASGQEKSSPVGDYIAASVAANEAFNTVPPRSVVSQGASEEVREYFGMDCDNCYNIAIVGGSEQGKSSLINGLMGVRDGDDNAASVGEDETAFGIKSYQHPNLNTLVLWDLPGGGAERNPGEPYFPDKMMFAFDALIVVTSAKFLQIELDIAKQANEKRVPIYFVRSKADQSIESKLRKNSKMPWEQAAMELQKEVHKNIRGQIEATGLELDKLFILSAWHLQELVELMVKSKEPSATLHLMDEFRLVDMLIKETISYRSAAS</sequence>
<proteinExistence type="predicted"/>
<dbReference type="EMBL" id="RBNI01013756">
    <property type="protein sequence ID" value="RUP25904.1"/>
    <property type="molecule type" value="Genomic_DNA"/>
</dbReference>
<dbReference type="Pfam" id="PF05049">
    <property type="entry name" value="IIGP"/>
    <property type="match status" value="1"/>
</dbReference>